<keyword evidence="4" id="KW-1185">Reference proteome</keyword>
<accession>A0ABS5XY09</accession>
<evidence type="ECO:0000313" key="4">
    <source>
        <dbReference type="Proteomes" id="UP000740605"/>
    </source>
</evidence>
<organism evidence="3 4">
    <name type="scientific">Microbacterium flavum</name>
    <dbReference type="NCBI Taxonomy" id="415216"/>
    <lineage>
        <taxon>Bacteria</taxon>
        <taxon>Bacillati</taxon>
        <taxon>Actinomycetota</taxon>
        <taxon>Actinomycetes</taxon>
        <taxon>Micrococcales</taxon>
        <taxon>Microbacteriaceae</taxon>
        <taxon>Microbacterium</taxon>
    </lineage>
</organism>
<feature type="transmembrane region" description="Helical" evidence="2">
    <location>
        <begin position="130"/>
        <end position="150"/>
    </location>
</feature>
<comment type="caution">
    <text evidence="3">The sequence shown here is derived from an EMBL/GenBank/DDBJ whole genome shotgun (WGS) entry which is preliminary data.</text>
</comment>
<feature type="transmembrane region" description="Helical" evidence="2">
    <location>
        <begin position="162"/>
        <end position="187"/>
    </location>
</feature>
<dbReference type="RefSeq" id="WP_215487227.1">
    <property type="nucleotide sequence ID" value="NZ_BAAAPJ010000002.1"/>
</dbReference>
<keyword evidence="2" id="KW-0472">Membrane</keyword>
<feature type="transmembrane region" description="Helical" evidence="2">
    <location>
        <begin position="70"/>
        <end position="88"/>
    </location>
</feature>
<dbReference type="Proteomes" id="UP000740605">
    <property type="component" value="Unassembled WGS sequence"/>
</dbReference>
<evidence type="ECO:0000256" key="2">
    <source>
        <dbReference type="SAM" id="Phobius"/>
    </source>
</evidence>
<evidence type="ECO:0000313" key="3">
    <source>
        <dbReference type="EMBL" id="MBT8797988.1"/>
    </source>
</evidence>
<keyword evidence="2" id="KW-0812">Transmembrane</keyword>
<keyword evidence="2" id="KW-1133">Transmembrane helix</keyword>
<feature type="transmembrane region" description="Helical" evidence="2">
    <location>
        <begin position="94"/>
        <end position="118"/>
    </location>
</feature>
<feature type="transmembrane region" description="Helical" evidence="2">
    <location>
        <begin position="39"/>
        <end position="63"/>
    </location>
</feature>
<gene>
    <name evidence="3" type="ORF">J0P97_07885</name>
</gene>
<dbReference type="EMBL" id="JAFLHG010000006">
    <property type="protein sequence ID" value="MBT8797988.1"/>
    <property type="molecule type" value="Genomic_DNA"/>
</dbReference>
<feature type="region of interest" description="Disordered" evidence="1">
    <location>
        <begin position="194"/>
        <end position="230"/>
    </location>
</feature>
<protein>
    <submittedName>
        <fullName evidence="3">Acyl-CoA synthetase</fullName>
    </submittedName>
</protein>
<reference evidence="3 4" key="1">
    <citation type="submission" date="2021-03" db="EMBL/GenBank/DDBJ databases">
        <title>Microbacterium pauli sp. nov., isolated from microfiltered milk.</title>
        <authorList>
            <person name="Bellassi P."/>
            <person name="Fontana A."/>
            <person name="Callegari M.L."/>
            <person name="Lorenzo M."/>
            <person name="Cappa F."/>
        </authorList>
    </citation>
    <scope>NUCLEOTIDE SEQUENCE [LARGE SCALE GENOMIC DNA]</scope>
    <source>
        <strain evidence="3 4">DSM 18909</strain>
    </source>
</reference>
<proteinExistence type="predicted"/>
<evidence type="ECO:0000256" key="1">
    <source>
        <dbReference type="SAM" id="MobiDB-lite"/>
    </source>
</evidence>
<feature type="compositionally biased region" description="Low complexity" evidence="1">
    <location>
        <begin position="210"/>
        <end position="230"/>
    </location>
</feature>
<feature type="transmembrane region" description="Helical" evidence="2">
    <location>
        <begin position="16"/>
        <end position="33"/>
    </location>
</feature>
<sequence>MTDAPPRTLEVRHLQLVRALFAAIAAIMITFSADHSAQLGLAVFSGFAIATSLAFLLSAWLVFPAGSRAVPVLLGIVTGVAGMVTGIPPLRSTVLFFSVVIAWAAISGIIELVGGLRARRARDPHARDGVLIGAVTIALALGLLVVNPGYDLHYVIDGAGEFALTGIAIGVGVFGGYAAIVAVFLGIAGFSPRPAPVDSEASTTEDAPSPAGRQGDAAAGQAAPTAGEPA</sequence>
<name>A0ABS5XY09_9MICO</name>